<dbReference type="InterPro" id="IPR008964">
    <property type="entry name" value="Invasin/intimin_cell_adhesion"/>
</dbReference>
<dbReference type="SMART" id="SM00635">
    <property type="entry name" value="BID_2"/>
    <property type="match status" value="1"/>
</dbReference>
<evidence type="ECO:0000256" key="1">
    <source>
        <dbReference type="SAM" id="SignalP"/>
    </source>
</evidence>
<dbReference type="SUPFAM" id="SSF52058">
    <property type="entry name" value="L domain-like"/>
    <property type="match status" value="1"/>
</dbReference>
<sequence length="751" mass="83314">MKKNKMIKGLIMVGLIGMVGLQSPIALAEEQKNFINEMDANQSNKLEETIEEVTPKSITTNSENENKITGTFGTVPWTFEEETQTLIFDEGEFPNTDQLSNIEKNIRPDIKHITFAKPVIANKNSSYLFNSLKELESIKGLELLNTNNVTNMSYMFSHTTNLTTLNISNWNTGTLTDMTGMFLAASALTALDLTEWDTSNVRDMTGMFAETISLTTLDLNKWDTSNVISMAYMFHRATSLTSLDLNNWNVSNVISMGGLFADTSNLKELTIDNWDTSNATDMYGLFFCATSLTSLDLSKWNTDKVKNMHWIFYGASNLTSLDISSWNTHGHFSNSSYPDNMFSGTSSLDTLILGENSLLNNSEIPEKKDERYTGKWTLVSQNTQNGYSSSEDLMANYNGSIPGKYIREKYEDIIKVNGVELSSSILELTVSKQVTLQPKITPENASNKKVIYTSSDHTVATVSSEGVVTGLKKGTAVLTATTEDGGFQAISTVTVTEPTSLFIDPFYLGIDHYVTGSLDSSLSAKKVQLVVNGEVISTSTVFSDGSFELDTKGMITKVTDKVEVIALDRKNKELERTTVKLEEKSYALTLNPYILYEDSTVSGQTDYFHTHVALLINGEEIERKPLSSTRQFNFDVEGLIEYADDEVEVIGYRYDDKITRKEVAIQEPVIEIALSPYKVGDPYLAGKVIGKSAKNVRLYVNGRRQQTIKVAEDGTFSLLGMAILSPEDKVQVAVLNDSGIEIKRFAVTVTN</sequence>
<dbReference type="InterPro" id="IPR046746">
    <property type="entry name" value="Big_15"/>
</dbReference>
<name>A0A1E5GQY0_9ENTE</name>
<feature type="signal peptide" evidence="1">
    <location>
        <begin position="1"/>
        <end position="28"/>
    </location>
</feature>
<dbReference type="InterPro" id="IPR003343">
    <property type="entry name" value="Big_2"/>
</dbReference>
<dbReference type="Pfam" id="PF20622">
    <property type="entry name" value="Big_15"/>
    <property type="match status" value="3"/>
</dbReference>
<dbReference type="InterPro" id="IPR005046">
    <property type="entry name" value="DUF285"/>
</dbReference>
<evidence type="ECO:0000313" key="4">
    <source>
        <dbReference type="Proteomes" id="UP000094764"/>
    </source>
</evidence>
<evidence type="ECO:0000313" key="3">
    <source>
        <dbReference type="EMBL" id="OEG14640.1"/>
    </source>
</evidence>
<gene>
    <name evidence="3" type="ORF">BCR23_12455</name>
</gene>
<dbReference type="Proteomes" id="UP000094764">
    <property type="component" value="Unassembled WGS sequence"/>
</dbReference>
<dbReference type="InterPro" id="IPR011889">
    <property type="entry name" value="Liste_lipo_26"/>
</dbReference>
<keyword evidence="4" id="KW-1185">Reference proteome</keyword>
<dbReference type="NCBIfam" id="TIGR02167">
    <property type="entry name" value="Liste_lipo_26"/>
    <property type="match status" value="7"/>
</dbReference>
<organism evidence="3 4">
    <name type="scientific">Enterococcus quebecensis</name>
    <dbReference type="NCBI Taxonomy" id="903983"/>
    <lineage>
        <taxon>Bacteria</taxon>
        <taxon>Bacillati</taxon>
        <taxon>Bacillota</taxon>
        <taxon>Bacilli</taxon>
        <taxon>Lactobacillales</taxon>
        <taxon>Enterococcaceae</taxon>
        <taxon>Enterococcus</taxon>
    </lineage>
</organism>
<dbReference type="Gene3D" id="2.60.40.1080">
    <property type="match status" value="1"/>
</dbReference>
<dbReference type="AlphaFoldDB" id="A0A1E5GQY0"/>
<dbReference type="RefSeq" id="WP_069636128.1">
    <property type="nucleotide sequence ID" value="NZ_JXKZ01000013.1"/>
</dbReference>
<evidence type="ECO:0000259" key="2">
    <source>
        <dbReference type="SMART" id="SM00635"/>
    </source>
</evidence>
<dbReference type="OrthoDB" id="2193318at2"/>
<keyword evidence="1" id="KW-0732">Signal</keyword>
<dbReference type="EMBL" id="MIKB01000019">
    <property type="protein sequence ID" value="OEG14640.1"/>
    <property type="molecule type" value="Genomic_DNA"/>
</dbReference>
<dbReference type="InterPro" id="IPR032675">
    <property type="entry name" value="LRR_dom_sf"/>
</dbReference>
<feature type="chain" id="PRO_5009177676" description="BIG2 domain-containing protein" evidence="1">
    <location>
        <begin position="29"/>
        <end position="751"/>
    </location>
</feature>
<protein>
    <recommendedName>
        <fullName evidence="2">BIG2 domain-containing protein</fullName>
    </recommendedName>
</protein>
<comment type="caution">
    <text evidence="3">The sequence shown here is derived from an EMBL/GenBank/DDBJ whole genome shotgun (WGS) entry which is preliminary data.</text>
</comment>
<feature type="domain" description="BIG2" evidence="2">
    <location>
        <begin position="415"/>
        <end position="492"/>
    </location>
</feature>
<dbReference type="Pfam" id="PF03382">
    <property type="entry name" value="DUF285"/>
    <property type="match status" value="2"/>
</dbReference>
<dbReference type="Gene3D" id="3.80.10.10">
    <property type="entry name" value="Ribonuclease Inhibitor"/>
    <property type="match status" value="1"/>
</dbReference>
<proteinExistence type="predicted"/>
<dbReference type="STRING" id="903983.BCR23_12455"/>
<dbReference type="SUPFAM" id="SSF49373">
    <property type="entry name" value="Invasin/intimin cell-adhesion fragments"/>
    <property type="match status" value="1"/>
</dbReference>
<reference evidence="4" key="1">
    <citation type="submission" date="2016-09" db="EMBL/GenBank/DDBJ databases">
        <authorList>
            <person name="Gulvik C.A."/>
        </authorList>
    </citation>
    <scope>NUCLEOTIDE SEQUENCE [LARGE SCALE GENOMIC DNA]</scope>
    <source>
        <strain evidence="4">LMG 26306</strain>
    </source>
</reference>
<dbReference type="Pfam" id="PF02368">
    <property type="entry name" value="Big_2"/>
    <property type="match status" value="1"/>
</dbReference>
<accession>A0A1E5GQY0</accession>